<proteinExistence type="predicted"/>
<dbReference type="EMBL" id="UINC01044627">
    <property type="protein sequence ID" value="SVB50327.1"/>
    <property type="molecule type" value="Genomic_DNA"/>
</dbReference>
<sequence>MHILIIGAGIIGVTTAYELLKDGHKVTVI</sequence>
<name>A0A382EKC9_9ZZZZ</name>
<dbReference type="InterPro" id="IPR006076">
    <property type="entry name" value="FAD-dep_OxRdtase"/>
</dbReference>
<dbReference type="SUPFAM" id="SSF51971">
    <property type="entry name" value="Nucleotide-binding domain"/>
    <property type="match status" value="1"/>
</dbReference>
<gene>
    <name evidence="2" type="ORF">METZ01_LOCUS203181</name>
</gene>
<dbReference type="AlphaFoldDB" id="A0A382EKC9"/>
<reference evidence="2" key="1">
    <citation type="submission" date="2018-05" db="EMBL/GenBank/DDBJ databases">
        <authorList>
            <person name="Lanie J.A."/>
            <person name="Ng W.-L."/>
            <person name="Kazmierczak K.M."/>
            <person name="Andrzejewski T.M."/>
            <person name="Davidsen T.M."/>
            <person name="Wayne K.J."/>
            <person name="Tettelin H."/>
            <person name="Glass J.I."/>
            <person name="Rusch D."/>
            <person name="Podicherti R."/>
            <person name="Tsui H.-C.T."/>
            <person name="Winkler M.E."/>
        </authorList>
    </citation>
    <scope>NUCLEOTIDE SEQUENCE</scope>
</reference>
<feature type="domain" description="FAD dependent oxidoreductase" evidence="1">
    <location>
        <begin position="3"/>
        <end position="29"/>
    </location>
</feature>
<evidence type="ECO:0000313" key="2">
    <source>
        <dbReference type="EMBL" id="SVB50327.1"/>
    </source>
</evidence>
<dbReference type="Pfam" id="PF01266">
    <property type="entry name" value="DAO"/>
    <property type="match status" value="1"/>
</dbReference>
<dbReference type="Gene3D" id="3.50.50.60">
    <property type="entry name" value="FAD/NAD(P)-binding domain"/>
    <property type="match status" value="1"/>
</dbReference>
<organism evidence="2">
    <name type="scientific">marine metagenome</name>
    <dbReference type="NCBI Taxonomy" id="408172"/>
    <lineage>
        <taxon>unclassified sequences</taxon>
        <taxon>metagenomes</taxon>
        <taxon>ecological metagenomes</taxon>
    </lineage>
</organism>
<evidence type="ECO:0000259" key="1">
    <source>
        <dbReference type="Pfam" id="PF01266"/>
    </source>
</evidence>
<accession>A0A382EKC9</accession>
<protein>
    <recommendedName>
        <fullName evidence="1">FAD dependent oxidoreductase domain-containing protein</fullName>
    </recommendedName>
</protein>
<feature type="non-terminal residue" evidence="2">
    <location>
        <position position="29"/>
    </location>
</feature>
<dbReference type="InterPro" id="IPR036188">
    <property type="entry name" value="FAD/NAD-bd_sf"/>
</dbReference>